<name>A0A0D6MGU8_9PROT</name>
<comment type="caution">
    <text evidence="1">The sequence shown here is derived from an EMBL/GenBank/DDBJ whole genome shotgun (WGS) entry which is preliminary data.</text>
</comment>
<dbReference type="Proteomes" id="UP000032679">
    <property type="component" value="Unassembled WGS sequence"/>
</dbReference>
<gene>
    <name evidence="1" type="ORF">Tasa_003_015</name>
</gene>
<dbReference type="RefSeq" id="WP_048846355.1">
    <property type="nucleotide sequence ID" value="NZ_BALE01000003.1"/>
</dbReference>
<protein>
    <submittedName>
        <fullName evidence="1">TetR family transcriptional regulator</fullName>
    </submittedName>
</protein>
<dbReference type="Gene3D" id="1.10.357.10">
    <property type="entry name" value="Tetracycline Repressor, domain 2"/>
    <property type="match status" value="1"/>
</dbReference>
<dbReference type="STRING" id="1231623.Tasa_003_015"/>
<accession>A0A0D6MGU8</accession>
<organism evidence="1 2">
    <name type="scientific">Tanticharoenia sakaeratensis NBRC 103193</name>
    <dbReference type="NCBI Taxonomy" id="1231623"/>
    <lineage>
        <taxon>Bacteria</taxon>
        <taxon>Pseudomonadati</taxon>
        <taxon>Pseudomonadota</taxon>
        <taxon>Alphaproteobacteria</taxon>
        <taxon>Acetobacterales</taxon>
        <taxon>Acetobacteraceae</taxon>
        <taxon>Tanticharoenia</taxon>
    </lineage>
</organism>
<dbReference type="SUPFAM" id="SSF46689">
    <property type="entry name" value="Homeodomain-like"/>
    <property type="match status" value="1"/>
</dbReference>
<dbReference type="InterPro" id="IPR009057">
    <property type="entry name" value="Homeodomain-like_sf"/>
</dbReference>
<evidence type="ECO:0000313" key="2">
    <source>
        <dbReference type="Proteomes" id="UP000032679"/>
    </source>
</evidence>
<keyword evidence="2" id="KW-1185">Reference proteome</keyword>
<evidence type="ECO:0000313" key="1">
    <source>
        <dbReference type="EMBL" id="GAN52837.1"/>
    </source>
</evidence>
<dbReference type="EMBL" id="BALE01000003">
    <property type="protein sequence ID" value="GAN52837.1"/>
    <property type="molecule type" value="Genomic_DNA"/>
</dbReference>
<reference evidence="1 2" key="1">
    <citation type="submission" date="2012-10" db="EMBL/GenBank/DDBJ databases">
        <title>Genome sequencing of Tanticharoenia sakaeratensis NBRC 103193.</title>
        <authorList>
            <person name="Azuma Y."/>
            <person name="Hadano H."/>
            <person name="Hirakawa H."/>
            <person name="Matsushita K."/>
        </authorList>
    </citation>
    <scope>NUCLEOTIDE SEQUENCE [LARGE SCALE GENOMIC DNA]</scope>
    <source>
        <strain evidence="1 2">NBRC 103193</strain>
    </source>
</reference>
<sequence>MTETHDHEDFDSTLLRAAMDQAANRGWRRLSLVDAARDAGLPPDAVRARFPMKTALLLRLGRMADESALRDDGSAGTLRERLFDLLMRRFDVLQHYREGVRAVLHALPYDPGLTAFLGLATLDTMRWMAEAAGVNTDGLGGIVRINALVGVWTHTLRAWERDDSPDLSATMAALDQALDRAERFGFLKASDHAASIDMPAHAGLADLPLEPEA</sequence>
<proteinExistence type="predicted"/>
<dbReference type="AlphaFoldDB" id="A0A0D6MGU8"/>
<dbReference type="OrthoDB" id="7828598at2"/>